<evidence type="ECO:0000256" key="6">
    <source>
        <dbReference type="SAM" id="MobiDB-lite"/>
    </source>
</evidence>
<feature type="region of interest" description="Disordered" evidence="6">
    <location>
        <begin position="34"/>
        <end position="55"/>
    </location>
</feature>
<dbReference type="InterPro" id="IPR057027">
    <property type="entry name" value="TPR_mt"/>
</dbReference>
<accession>A0A9P6ENI1</accession>
<dbReference type="Proteomes" id="UP000807306">
    <property type="component" value="Unassembled WGS sequence"/>
</dbReference>
<organism evidence="8 9">
    <name type="scientific">Crepidotus variabilis</name>
    <dbReference type="NCBI Taxonomy" id="179855"/>
    <lineage>
        <taxon>Eukaryota</taxon>
        <taxon>Fungi</taxon>
        <taxon>Dikarya</taxon>
        <taxon>Basidiomycota</taxon>
        <taxon>Agaricomycotina</taxon>
        <taxon>Agaricomycetes</taxon>
        <taxon>Agaricomycetidae</taxon>
        <taxon>Agaricales</taxon>
        <taxon>Agaricineae</taxon>
        <taxon>Crepidotaceae</taxon>
        <taxon>Crepidotus</taxon>
    </lineage>
</organism>
<evidence type="ECO:0000256" key="3">
    <source>
        <dbReference type="ARBA" id="ARBA00044493"/>
    </source>
</evidence>
<dbReference type="PANTHER" id="PTHR47447:SF17">
    <property type="entry name" value="OS12G0638900 PROTEIN"/>
    <property type="match status" value="1"/>
</dbReference>
<reference evidence="8" key="1">
    <citation type="submission" date="2020-11" db="EMBL/GenBank/DDBJ databases">
        <authorList>
            <consortium name="DOE Joint Genome Institute"/>
            <person name="Ahrendt S."/>
            <person name="Riley R."/>
            <person name="Andreopoulos W."/>
            <person name="Labutti K."/>
            <person name="Pangilinan J."/>
            <person name="Ruiz-Duenas F.J."/>
            <person name="Barrasa J.M."/>
            <person name="Sanchez-Garcia M."/>
            <person name="Camarero S."/>
            <person name="Miyauchi S."/>
            <person name="Serrano A."/>
            <person name="Linde D."/>
            <person name="Babiker R."/>
            <person name="Drula E."/>
            <person name="Ayuso-Fernandez I."/>
            <person name="Pacheco R."/>
            <person name="Padilla G."/>
            <person name="Ferreira P."/>
            <person name="Barriuso J."/>
            <person name="Kellner H."/>
            <person name="Castanera R."/>
            <person name="Alfaro M."/>
            <person name="Ramirez L."/>
            <person name="Pisabarro A.G."/>
            <person name="Kuo A."/>
            <person name="Tritt A."/>
            <person name="Lipzen A."/>
            <person name="He G."/>
            <person name="Yan M."/>
            <person name="Ng V."/>
            <person name="Cullen D."/>
            <person name="Martin F."/>
            <person name="Rosso M.-N."/>
            <person name="Henrissat B."/>
            <person name="Hibbett D."/>
            <person name="Martinez A.T."/>
            <person name="Grigoriev I.V."/>
        </authorList>
    </citation>
    <scope>NUCLEOTIDE SEQUENCE</scope>
    <source>
        <strain evidence="8">CBS 506.95</strain>
    </source>
</reference>
<protein>
    <recommendedName>
        <fullName evidence="7">Pentatricopeptide repeat-containing protein-mitochondrial domain-containing protein</fullName>
    </recommendedName>
</protein>
<dbReference type="OrthoDB" id="185373at2759"/>
<comment type="subunit">
    <text evidence="4">Binds to mitochondrial small subunit 15S rRNA.</text>
</comment>
<sequence>MLQRSVIIQKRPLEWTFGRCKRLADNQAFQIHQGQRSLASARHARNDSPQIPTQLNYGTHQRTVNPISQQTSNKLATWTALSSPFPEFAPVMHALTLNDPFERVVETVRSSPQLLDIFSDRTQLREVATALAKSSDPRRCIEVLDLAHHVGHTLKHGAYEAIALTLSSIHNWELVLWVATSGIQHVGRATVRLLNWRARALLELQQYGLLRKVLYEFQAASITPTVRTFQIVLSGCLRNHDLEGATSCLQRMEEAGIPLDDHTQSLVASFYQHFGFDSPLCQNALDNLLKLDAPARSPVVNNFILSALNADDMYTALKLLTLFDPSSVEGILSNFPKSDRRYPPYEIRLPDLKGTLLEPTVQTFVTCMNYQIRSGNYQRAINIAEASQSRDLPATTDLVTSLVHAYFLQNRGNIGVEIVSQLSNQNSTKAFAALRSRHPVDHPPTILPNILDVKLSTRICNALLRGILQRQGLRHVPKIFAIMHANDLRPNSRTLEILVSYLSRTEGVRPRTILDIMQNLSAASFDVSVRHMHHLIRYILREEKRSQYGAGWGAYDRKITQAVKSQLPNPFMSRDNTLDPLGGLSFGSHTGYTISAAPLIESLLSRDVKSDPVMISMRIRRDALVHGEFDSAHDLFRSLSERGMNANHHHFSALMEGYALMGDLDAAKNIMELARDAGVAPNTVMYTILIHGYGRKQDPKLAMKTFQDMVSMDIYPDIAAIDAVVGAFFAAGARKAARDHLILLWSYIEPFPDSLRKASLGMLITHFRTLDVSRTKIKKTTVSRASVYHQVRRVLVSYRQYFRSAEKDNKVS</sequence>
<evidence type="ECO:0000313" key="8">
    <source>
        <dbReference type="EMBL" id="KAF9532032.1"/>
    </source>
</evidence>
<name>A0A9P6ENI1_9AGAR</name>
<gene>
    <name evidence="8" type="ORF">CPB83DRAFT_808304</name>
</gene>
<evidence type="ECO:0000259" key="7">
    <source>
        <dbReference type="Pfam" id="PF23276"/>
    </source>
</evidence>
<feature type="repeat" description="PPR" evidence="5">
    <location>
        <begin position="225"/>
        <end position="259"/>
    </location>
</feature>
<feature type="repeat" description="PPR" evidence="5">
    <location>
        <begin position="647"/>
        <end position="681"/>
    </location>
</feature>
<keyword evidence="2" id="KW-0677">Repeat</keyword>
<feature type="repeat" description="PPR" evidence="5">
    <location>
        <begin position="682"/>
        <end position="716"/>
    </location>
</feature>
<feature type="domain" description="Pentatricopeptide repeat-containing protein-mitochondrial" evidence="7">
    <location>
        <begin position="626"/>
        <end position="737"/>
    </location>
</feature>
<dbReference type="NCBIfam" id="TIGR00756">
    <property type="entry name" value="PPR"/>
    <property type="match status" value="2"/>
</dbReference>
<comment type="similarity">
    <text evidence="1">Belongs to the CCM1 family.</text>
</comment>
<evidence type="ECO:0000313" key="9">
    <source>
        <dbReference type="Proteomes" id="UP000807306"/>
    </source>
</evidence>
<evidence type="ECO:0000256" key="5">
    <source>
        <dbReference type="PROSITE-ProRule" id="PRU00708"/>
    </source>
</evidence>
<dbReference type="PANTHER" id="PTHR47447">
    <property type="entry name" value="OS03G0856100 PROTEIN"/>
    <property type="match status" value="1"/>
</dbReference>
<dbReference type="EMBL" id="MU157833">
    <property type="protein sequence ID" value="KAF9532032.1"/>
    <property type="molecule type" value="Genomic_DNA"/>
</dbReference>
<comment type="caution">
    <text evidence="8">The sequence shown here is derived from an EMBL/GenBank/DDBJ whole genome shotgun (WGS) entry which is preliminary data.</text>
</comment>
<evidence type="ECO:0000256" key="4">
    <source>
        <dbReference type="ARBA" id="ARBA00044511"/>
    </source>
</evidence>
<proteinExistence type="inferred from homology"/>
<keyword evidence="9" id="KW-1185">Reference proteome</keyword>
<dbReference type="PROSITE" id="PS51375">
    <property type="entry name" value="PPR"/>
    <property type="match status" value="3"/>
</dbReference>
<dbReference type="AlphaFoldDB" id="A0A9P6ENI1"/>
<dbReference type="Gene3D" id="1.25.40.10">
    <property type="entry name" value="Tetratricopeptide repeat domain"/>
    <property type="match status" value="3"/>
</dbReference>
<dbReference type="Pfam" id="PF01535">
    <property type="entry name" value="PPR"/>
    <property type="match status" value="1"/>
</dbReference>
<evidence type="ECO:0000256" key="1">
    <source>
        <dbReference type="ARBA" id="ARBA00006192"/>
    </source>
</evidence>
<dbReference type="Pfam" id="PF23276">
    <property type="entry name" value="TPR_24"/>
    <property type="match status" value="1"/>
</dbReference>
<comment type="function">
    <text evidence="3">Regulates mitochondrial small subunit maturation by controlling 15S rRNA 5'-end processing. Localizes to the 5' precursor of the 15S rRNA in a position that is subsequently occupied by mS47 in the mature yeast mtSSU. Uses structure and sequence-specific RNA recognition, binding to a single-stranded region of the precursor and specifically recognizing bases -6 to -1. The exchange of Ccm1 for mS47 is coupled to the irreversible removal of precursor rRNA that is accompanied by conformational changes of the mitoribosomal proteins uS5m and mS26. These conformational changes signal completion of 5'-end rRNA processing through protection of the mature 5'-end of the 15S rRNA and stabilization of mS47. The removal of the 5' precursor together with the dissociation of Ccm1 may be catalyzed by the 5'-3' exoribonuclease Pet127. Involved in the specific removal of group I introns in mitochondrial encoded transcripts.</text>
</comment>
<evidence type="ECO:0000256" key="2">
    <source>
        <dbReference type="ARBA" id="ARBA00022737"/>
    </source>
</evidence>
<dbReference type="InterPro" id="IPR011990">
    <property type="entry name" value="TPR-like_helical_dom_sf"/>
</dbReference>
<dbReference type="InterPro" id="IPR002885">
    <property type="entry name" value="PPR_rpt"/>
</dbReference>